<evidence type="ECO:0000313" key="12">
    <source>
        <dbReference type="Proteomes" id="UP000036923"/>
    </source>
</evidence>
<evidence type="ECO:0000256" key="6">
    <source>
        <dbReference type="ARBA" id="ARBA00023136"/>
    </source>
</evidence>
<dbReference type="Gene3D" id="3.90.182.10">
    <property type="entry name" value="Toxin - Anthrax Protective Antigen,domain 1"/>
    <property type="match status" value="2"/>
</dbReference>
<dbReference type="Pfam" id="PF23750">
    <property type="entry name" value="RsgI_M"/>
    <property type="match status" value="1"/>
</dbReference>
<dbReference type="SUPFAM" id="SSF56988">
    <property type="entry name" value="Anthrax protective antigen"/>
    <property type="match status" value="2"/>
</dbReference>
<evidence type="ECO:0000259" key="9">
    <source>
        <dbReference type="PROSITE" id="PS51820"/>
    </source>
</evidence>
<evidence type="ECO:0000256" key="7">
    <source>
        <dbReference type="SAM" id="MobiDB-lite"/>
    </source>
</evidence>
<dbReference type="InterPro" id="IPR055431">
    <property type="entry name" value="RsgI_M"/>
</dbReference>
<dbReference type="AlphaFoldDB" id="A0A0L6JGV0"/>
<keyword evidence="3 8" id="KW-0812">Transmembrane</keyword>
<name>A0A0L6JGV0_9FIRM</name>
<dbReference type="OrthoDB" id="9800626at2"/>
<dbReference type="Pfam" id="PF12791">
    <property type="entry name" value="RsgI_N"/>
    <property type="match status" value="1"/>
</dbReference>
<dbReference type="InterPro" id="IPR052387">
    <property type="entry name" value="Fibrocystin"/>
</dbReference>
<evidence type="ECO:0000256" key="3">
    <source>
        <dbReference type="ARBA" id="ARBA00022692"/>
    </source>
</evidence>
<protein>
    <submittedName>
        <fullName evidence="11">PA14 domain protein</fullName>
    </submittedName>
</protein>
<dbReference type="RefSeq" id="WP_036939642.1">
    <property type="nucleotide sequence ID" value="NZ_JQKC01000009.1"/>
</dbReference>
<feature type="compositionally biased region" description="Polar residues" evidence="7">
    <location>
        <begin position="318"/>
        <end position="331"/>
    </location>
</feature>
<comment type="caution">
    <text evidence="11">The sequence shown here is derived from an EMBL/GenBank/DDBJ whole genome shotgun (WGS) entry which is preliminary data.</text>
</comment>
<evidence type="ECO:0000256" key="4">
    <source>
        <dbReference type="ARBA" id="ARBA00022729"/>
    </source>
</evidence>
<keyword evidence="6 8" id="KW-0472">Membrane</keyword>
<evidence type="ECO:0000313" key="11">
    <source>
        <dbReference type="EMBL" id="KNY24948.1"/>
    </source>
</evidence>
<dbReference type="eggNOG" id="COG2133">
    <property type="taxonomic scope" value="Bacteria"/>
</dbReference>
<keyword evidence="4" id="KW-0732">Signal</keyword>
<dbReference type="PROSITE" id="PS51849">
    <property type="entry name" value="RSGI_N"/>
    <property type="match status" value="1"/>
</dbReference>
<evidence type="ECO:0000259" key="10">
    <source>
        <dbReference type="PROSITE" id="PS51849"/>
    </source>
</evidence>
<feature type="domain" description="PA14" evidence="9">
    <location>
        <begin position="348"/>
        <end position="487"/>
    </location>
</feature>
<reference evidence="12" key="1">
    <citation type="submission" date="2015-07" db="EMBL/GenBank/DDBJ databases">
        <title>Near-Complete Genome Sequence of the Cellulolytic Bacterium Bacteroides (Pseudobacteroides) cellulosolvens ATCC 35603.</title>
        <authorList>
            <person name="Dassa B."/>
            <person name="Utturkar S.M."/>
            <person name="Klingeman D.M."/>
            <person name="Hurt R.A."/>
            <person name="Keller M."/>
            <person name="Xu J."/>
            <person name="Reddy Y.H.K."/>
            <person name="Borovok I."/>
            <person name="Grinberg I.R."/>
            <person name="Lamed R."/>
            <person name="Zhivin O."/>
            <person name="Bayer E.A."/>
            <person name="Brown S.D."/>
        </authorList>
    </citation>
    <scope>NUCLEOTIDE SEQUENCE [LARGE SCALE GENOMIC DNA]</scope>
    <source>
        <strain evidence="12">DSM 2933</strain>
    </source>
</reference>
<dbReference type="EMBL" id="LGTC01000001">
    <property type="protein sequence ID" value="KNY24948.1"/>
    <property type="molecule type" value="Genomic_DNA"/>
</dbReference>
<gene>
    <name evidence="11" type="ORF">Bccel_0205</name>
</gene>
<dbReference type="SMART" id="SM00758">
    <property type="entry name" value="PA14"/>
    <property type="match status" value="2"/>
</dbReference>
<evidence type="ECO:0000256" key="1">
    <source>
        <dbReference type="ARBA" id="ARBA00004162"/>
    </source>
</evidence>
<dbReference type="Pfam" id="PF07691">
    <property type="entry name" value="PA14"/>
    <property type="match status" value="2"/>
</dbReference>
<feature type="region of interest" description="Disordered" evidence="7">
    <location>
        <begin position="318"/>
        <end position="346"/>
    </location>
</feature>
<evidence type="ECO:0000256" key="2">
    <source>
        <dbReference type="ARBA" id="ARBA00022475"/>
    </source>
</evidence>
<accession>A0A0L6JGV0</accession>
<dbReference type="PANTHER" id="PTHR46769:SF2">
    <property type="entry name" value="FIBROCYSTIN-L ISOFORM 2 PRECURSOR-RELATED"/>
    <property type="match status" value="1"/>
</dbReference>
<proteinExistence type="predicted"/>
<keyword evidence="2" id="KW-1003">Cell membrane</keyword>
<evidence type="ECO:0000256" key="5">
    <source>
        <dbReference type="ARBA" id="ARBA00022989"/>
    </source>
</evidence>
<dbReference type="InterPro" id="IPR024449">
    <property type="entry name" value="Anti-sigma_RsgI_N"/>
</dbReference>
<organism evidence="11 12">
    <name type="scientific">Pseudobacteroides cellulosolvens ATCC 35603 = DSM 2933</name>
    <dbReference type="NCBI Taxonomy" id="398512"/>
    <lineage>
        <taxon>Bacteria</taxon>
        <taxon>Bacillati</taxon>
        <taxon>Bacillota</taxon>
        <taxon>Clostridia</taxon>
        <taxon>Eubacteriales</taxon>
        <taxon>Oscillospiraceae</taxon>
        <taxon>Pseudobacteroides</taxon>
    </lineage>
</organism>
<dbReference type="STRING" id="398512.Bccel_0205"/>
<dbReference type="PANTHER" id="PTHR46769">
    <property type="entry name" value="POLYCYSTIC KIDNEY AND HEPATIC DISEASE 1 (AUTOSOMAL RECESSIVE)-LIKE 1"/>
    <property type="match status" value="1"/>
</dbReference>
<dbReference type="Proteomes" id="UP000036923">
    <property type="component" value="Unassembled WGS sequence"/>
</dbReference>
<keyword evidence="12" id="KW-1185">Reference proteome</keyword>
<feature type="domain" description="RsgI N-terminal anti-sigma" evidence="10">
    <location>
        <begin position="3"/>
        <end position="50"/>
    </location>
</feature>
<comment type="subcellular location">
    <subcellularLocation>
        <location evidence="1">Cell membrane</location>
        <topology evidence="1">Single-pass membrane protein</topology>
    </subcellularLocation>
</comment>
<evidence type="ECO:0000256" key="8">
    <source>
        <dbReference type="SAM" id="Phobius"/>
    </source>
</evidence>
<feature type="domain" description="PA14" evidence="9">
    <location>
        <begin position="502"/>
        <end position="641"/>
    </location>
</feature>
<dbReference type="GO" id="GO:0005886">
    <property type="term" value="C:plasma membrane"/>
    <property type="evidence" value="ECO:0007669"/>
    <property type="project" value="UniProtKB-SubCell"/>
</dbReference>
<keyword evidence="5 8" id="KW-1133">Transmembrane helix</keyword>
<sequence>MGKKGIIIDVEKHFVTVLTEDNGYYKLARKPTMYVSQEIYFNKSDVINTAYIIRRASLAAAIVFIIGISIFVSMMLNKNTYNDKILAYVSLDINPSIQFAIDKDYKVMDADYINKDAMELMADLEPEGMKISEAFYIIINRCVEKGIVKEDTKNYYLISGAVKSNKNSDRDVAKTNENKLNSLLYSLKKNVSAMHGKNNEVDVFQLDRNDIEAAKKSGISLGRYALYKEIVKTGSKISLNDAKNFEVSDLMITYQKNKGNMAYNTPTMDNMETAANSPSTDIIRTPFPSGLESSSIPGNTQNILSTPDNLNTKSILSTPIKGSNNNSNSIRPSADVSKSAAAATPKPETGTGLLAEYYDNIDLTKLVTTRVDKHINFFWFSGMEPAPGVKKDDSYSVRWTGYIKPPYTGEYKFYVNRDNGVRLWINNELVIDKWNEQWNVIDTGKIILVGNQKYDIKVEFYNNTGNGIISLWWTSILVEKSVVPASCLYPAAKQPEQAVLPGEGKGLSYEYYDNTDLTVLKATGTDKEINFNWGTGSPDQRVHQDQKYSIRWTGYVEPLYDESYKFHIDYDGGIKLWVDDKLEINEWVDSDKSSAATREIKLKAGNKHKIKLEYFNGNMYGRVKLMWSSPSTEKSIIPMTRLFAKE</sequence>
<feature type="transmembrane region" description="Helical" evidence="8">
    <location>
        <begin position="58"/>
        <end position="76"/>
    </location>
</feature>
<dbReference type="InterPro" id="IPR037524">
    <property type="entry name" value="PA14/GLEYA"/>
</dbReference>
<dbReference type="InterPro" id="IPR011658">
    <property type="entry name" value="PA14_dom"/>
</dbReference>
<dbReference type="PROSITE" id="PS51820">
    <property type="entry name" value="PA14"/>
    <property type="match status" value="2"/>
</dbReference>